<reference evidence="2" key="1">
    <citation type="submission" date="2023-08" db="EMBL/GenBank/DDBJ databases">
        <title>Chromosome-level Genome Assembly of mud carp (Cirrhinus molitorella).</title>
        <authorList>
            <person name="Liu H."/>
        </authorList>
    </citation>
    <scope>NUCLEOTIDE SEQUENCE</scope>
    <source>
        <strain evidence="2">Prfri</strain>
        <tissue evidence="2">Muscle</tissue>
    </source>
</reference>
<sequence>MKIMKERAVQFIYLLSEALEGVGQGDDDVGQLLFVQAGYSNKENLDDVQCWSTTQLRTWDSVTFSSEQDIDQDADQDIESEVGQDEESETVRRQTPYVFHMSDDEEVVDEDMSEEDSIGTELRNASQRHEVD</sequence>
<feature type="compositionally biased region" description="Acidic residues" evidence="1">
    <location>
        <begin position="103"/>
        <end position="118"/>
    </location>
</feature>
<protein>
    <submittedName>
        <fullName evidence="2">Uncharacterized protein</fullName>
    </submittedName>
</protein>
<feature type="region of interest" description="Disordered" evidence="1">
    <location>
        <begin position="66"/>
        <end position="132"/>
    </location>
</feature>
<evidence type="ECO:0000313" key="2">
    <source>
        <dbReference type="EMBL" id="KAK2872951.1"/>
    </source>
</evidence>
<evidence type="ECO:0000313" key="3">
    <source>
        <dbReference type="Proteomes" id="UP001187343"/>
    </source>
</evidence>
<dbReference type="Proteomes" id="UP001187343">
    <property type="component" value="Unassembled WGS sequence"/>
</dbReference>
<gene>
    <name evidence="2" type="ORF">Q8A67_022848</name>
</gene>
<comment type="caution">
    <text evidence="2">The sequence shown here is derived from an EMBL/GenBank/DDBJ whole genome shotgun (WGS) entry which is preliminary data.</text>
</comment>
<evidence type="ECO:0000256" key="1">
    <source>
        <dbReference type="SAM" id="MobiDB-lite"/>
    </source>
</evidence>
<accession>A0AA88P8M1</accession>
<feature type="compositionally biased region" description="Acidic residues" evidence="1">
    <location>
        <begin position="68"/>
        <end position="88"/>
    </location>
</feature>
<name>A0AA88P8M1_9TELE</name>
<keyword evidence="3" id="KW-1185">Reference proteome</keyword>
<organism evidence="2 3">
    <name type="scientific">Cirrhinus molitorella</name>
    <name type="common">mud carp</name>
    <dbReference type="NCBI Taxonomy" id="172907"/>
    <lineage>
        <taxon>Eukaryota</taxon>
        <taxon>Metazoa</taxon>
        <taxon>Chordata</taxon>
        <taxon>Craniata</taxon>
        <taxon>Vertebrata</taxon>
        <taxon>Euteleostomi</taxon>
        <taxon>Actinopterygii</taxon>
        <taxon>Neopterygii</taxon>
        <taxon>Teleostei</taxon>
        <taxon>Ostariophysi</taxon>
        <taxon>Cypriniformes</taxon>
        <taxon>Cyprinidae</taxon>
        <taxon>Labeoninae</taxon>
        <taxon>Labeonini</taxon>
        <taxon>Cirrhinus</taxon>
    </lineage>
</organism>
<dbReference type="AlphaFoldDB" id="A0AA88P8M1"/>
<proteinExistence type="predicted"/>
<dbReference type="EMBL" id="JAUYZG010000022">
    <property type="protein sequence ID" value="KAK2872951.1"/>
    <property type="molecule type" value="Genomic_DNA"/>
</dbReference>